<name>A0A9X0AMU2_9HELO</name>
<dbReference type="EMBL" id="JAPEIS010000006">
    <property type="protein sequence ID" value="KAJ8065666.1"/>
    <property type="molecule type" value="Genomic_DNA"/>
</dbReference>
<evidence type="ECO:0000313" key="2">
    <source>
        <dbReference type="Proteomes" id="UP001152300"/>
    </source>
</evidence>
<proteinExistence type="predicted"/>
<dbReference type="Proteomes" id="UP001152300">
    <property type="component" value="Unassembled WGS sequence"/>
</dbReference>
<comment type="caution">
    <text evidence="1">The sequence shown here is derived from an EMBL/GenBank/DDBJ whole genome shotgun (WGS) entry which is preliminary data.</text>
</comment>
<accession>A0A9X0AMU2</accession>
<sequence>MQRRNGEFMIARAGQHWCLRLKEGYGLGWAGYEGPFYTTGAHAEISTTLNSRAERQQQIYQFHKVLSRRIKLCTVTAFCGRFWGENDGAWSQRLCKTNFFSIDYRTHFIHTACHECGMRTCIYPSTQ</sequence>
<protein>
    <submittedName>
        <fullName evidence="1">Uncharacterized protein</fullName>
    </submittedName>
</protein>
<reference evidence="1" key="1">
    <citation type="submission" date="2022-11" db="EMBL/GenBank/DDBJ databases">
        <title>Genome Resource of Sclerotinia nivalis Strain SnTB1, a Plant Pathogen Isolated from American Ginseng.</title>
        <authorList>
            <person name="Fan S."/>
        </authorList>
    </citation>
    <scope>NUCLEOTIDE SEQUENCE</scope>
    <source>
        <strain evidence="1">SnTB1</strain>
    </source>
</reference>
<organism evidence="1 2">
    <name type="scientific">Sclerotinia nivalis</name>
    <dbReference type="NCBI Taxonomy" id="352851"/>
    <lineage>
        <taxon>Eukaryota</taxon>
        <taxon>Fungi</taxon>
        <taxon>Dikarya</taxon>
        <taxon>Ascomycota</taxon>
        <taxon>Pezizomycotina</taxon>
        <taxon>Leotiomycetes</taxon>
        <taxon>Helotiales</taxon>
        <taxon>Sclerotiniaceae</taxon>
        <taxon>Sclerotinia</taxon>
    </lineage>
</organism>
<evidence type="ECO:0000313" key="1">
    <source>
        <dbReference type="EMBL" id="KAJ8065666.1"/>
    </source>
</evidence>
<keyword evidence="2" id="KW-1185">Reference proteome</keyword>
<gene>
    <name evidence="1" type="ORF">OCU04_006338</name>
</gene>
<dbReference type="AlphaFoldDB" id="A0A9X0AMU2"/>